<comment type="similarity">
    <text evidence="1">Belongs to the short-chain dehydrogenases/reductases (SDR) family.</text>
</comment>
<dbReference type="PANTHER" id="PTHR44196:SF1">
    <property type="entry name" value="DEHYDROGENASE_REDUCTASE SDR FAMILY MEMBER 7B"/>
    <property type="match status" value="1"/>
</dbReference>
<dbReference type="SUPFAM" id="SSF51735">
    <property type="entry name" value="NAD(P)-binding Rossmann-fold domains"/>
    <property type="match status" value="1"/>
</dbReference>
<accession>A0A830GL60</accession>
<name>A0A830GL60_9EURY</name>
<organism evidence="3 4">
    <name type="scientific">Haloarcula pellucida</name>
    <dbReference type="NCBI Taxonomy" id="1427151"/>
    <lineage>
        <taxon>Archaea</taxon>
        <taxon>Methanobacteriati</taxon>
        <taxon>Methanobacteriota</taxon>
        <taxon>Stenosarchaea group</taxon>
        <taxon>Halobacteria</taxon>
        <taxon>Halobacteriales</taxon>
        <taxon>Haloarculaceae</taxon>
        <taxon>Haloarcula</taxon>
    </lineage>
</organism>
<gene>
    <name evidence="3" type="ORF">GCM10009030_14040</name>
</gene>
<evidence type="ECO:0000313" key="3">
    <source>
        <dbReference type="EMBL" id="GGN91299.1"/>
    </source>
</evidence>
<evidence type="ECO:0000313" key="4">
    <source>
        <dbReference type="Proteomes" id="UP000605784"/>
    </source>
</evidence>
<dbReference type="GO" id="GO:0016020">
    <property type="term" value="C:membrane"/>
    <property type="evidence" value="ECO:0007669"/>
    <property type="project" value="TreeGrafter"/>
</dbReference>
<protein>
    <submittedName>
        <fullName evidence="3">Short-chain dehydrogenase</fullName>
    </submittedName>
</protein>
<dbReference type="GO" id="GO:0016491">
    <property type="term" value="F:oxidoreductase activity"/>
    <property type="evidence" value="ECO:0007669"/>
    <property type="project" value="UniProtKB-KW"/>
</dbReference>
<dbReference type="PRINTS" id="PR00081">
    <property type="entry name" value="GDHRDH"/>
</dbReference>
<dbReference type="Proteomes" id="UP000605784">
    <property type="component" value="Unassembled WGS sequence"/>
</dbReference>
<reference evidence="3" key="1">
    <citation type="journal article" date="2014" name="Int. J. Syst. Evol. Microbiol.">
        <title>Complete genome sequence of Corynebacterium casei LMG S-19264T (=DSM 44701T), isolated from a smear-ripened cheese.</title>
        <authorList>
            <consortium name="US DOE Joint Genome Institute (JGI-PGF)"/>
            <person name="Walter F."/>
            <person name="Albersmeier A."/>
            <person name="Kalinowski J."/>
            <person name="Ruckert C."/>
        </authorList>
    </citation>
    <scope>NUCLEOTIDE SEQUENCE</scope>
    <source>
        <strain evidence="3">JCM 17820</strain>
    </source>
</reference>
<reference evidence="3" key="2">
    <citation type="submission" date="2020-09" db="EMBL/GenBank/DDBJ databases">
        <authorList>
            <person name="Sun Q."/>
            <person name="Ohkuma M."/>
        </authorList>
    </citation>
    <scope>NUCLEOTIDE SEQUENCE</scope>
    <source>
        <strain evidence="3">JCM 17820</strain>
    </source>
</reference>
<dbReference type="CDD" id="cd05233">
    <property type="entry name" value="SDR_c"/>
    <property type="match status" value="1"/>
</dbReference>
<keyword evidence="2" id="KW-0560">Oxidoreductase</keyword>
<comment type="caution">
    <text evidence="3">The sequence shown here is derived from an EMBL/GenBank/DDBJ whole genome shotgun (WGS) entry which is preliminary data.</text>
</comment>
<dbReference type="AlphaFoldDB" id="A0A830GL60"/>
<evidence type="ECO:0000256" key="1">
    <source>
        <dbReference type="ARBA" id="ARBA00006484"/>
    </source>
</evidence>
<dbReference type="PANTHER" id="PTHR44196">
    <property type="entry name" value="DEHYDROGENASE/REDUCTASE SDR FAMILY MEMBER 7B"/>
    <property type="match status" value="1"/>
</dbReference>
<keyword evidence="4" id="KW-1185">Reference proteome</keyword>
<dbReference type="Pfam" id="PF00106">
    <property type="entry name" value="adh_short"/>
    <property type="match status" value="1"/>
</dbReference>
<dbReference type="InterPro" id="IPR036291">
    <property type="entry name" value="NAD(P)-bd_dom_sf"/>
</dbReference>
<dbReference type="FunFam" id="3.40.50.720:FF:000084">
    <property type="entry name" value="Short-chain dehydrogenase reductase"/>
    <property type="match status" value="1"/>
</dbReference>
<evidence type="ECO:0000256" key="2">
    <source>
        <dbReference type="ARBA" id="ARBA00023002"/>
    </source>
</evidence>
<dbReference type="EMBL" id="BMOU01000002">
    <property type="protein sequence ID" value="GGN91299.1"/>
    <property type="molecule type" value="Genomic_DNA"/>
</dbReference>
<dbReference type="Gene3D" id="3.40.50.720">
    <property type="entry name" value="NAD(P)-binding Rossmann-like Domain"/>
    <property type="match status" value="1"/>
</dbReference>
<proteinExistence type="inferred from homology"/>
<sequence length="262" mass="27617">MSDGILVGSMAERATRMEEPLAGQTAVITGASSGIGAATARVLAEDGADLTIAARREERLASLAEEIREATDADVAVVPTDVTDAAAVSALVEATVDRFGGLDIAVCNAGLAIDEPVSELTDEEYRTMTGVNVDGMFYTARESIPHLVDSEGHLVFLGSMSGNHPRPANPVYAATKWWTKGFAISLQASIGEEGVAVSCINPTEVRTEFGSESGTPSEEAFEPGSVTEPIEVADAIAYAVRQQPPNSVTSLDLYRRDKLSHF</sequence>
<dbReference type="InterPro" id="IPR002347">
    <property type="entry name" value="SDR_fam"/>
</dbReference>